<evidence type="ECO:0000256" key="2">
    <source>
        <dbReference type="ARBA" id="ARBA00022664"/>
    </source>
</evidence>
<feature type="domain" description="RRM" evidence="9">
    <location>
        <begin position="212"/>
        <end position="286"/>
    </location>
</feature>
<dbReference type="Pfam" id="PF21369">
    <property type="entry name" value="STL11_N"/>
    <property type="match status" value="1"/>
</dbReference>
<dbReference type="OMA" id="CPLRVQW"/>
<dbReference type="InterPro" id="IPR034356">
    <property type="entry name" value="Slt11_RRM"/>
</dbReference>
<dbReference type="STRING" id="653667.S9X0T4"/>
<evidence type="ECO:0000256" key="4">
    <source>
        <dbReference type="ARBA" id="ARBA00022884"/>
    </source>
</evidence>
<keyword evidence="4 7" id="KW-0694">RNA-binding</keyword>
<evidence type="ECO:0000313" key="11">
    <source>
        <dbReference type="Proteomes" id="UP000015464"/>
    </source>
</evidence>
<evidence type="ECO:0000256" key="8">
    <source>
        <dbReference type="SAM" id="MobiDB-lite"/>
    </source>
</evidence>
<feature type="compositionally biased region" description="Basic and acidic residues" evidence="8">
    <location>
        <begin position="145"/>
        <end position="182"/>
    </location>
</feature>
<evidence type="ECO:0000256" key="5">
    <source>
        <dbReference type="ARBA" id="ARBA00023187"/>
    </source>
</evidence>
<dbReference type="SMART" id="SM00360">
    <property type="entry name" value="RRM"/>
    <property type="match status" value="1"/>
</dbReference>
<gene>
    <name evidence="10" type="ORF">SPOG_00865</name>
</gene>
<feature type="region of interest" description="Disordered" evidence="8">
    <location>
        <begin position="308"/>
        <end position="356"/>
    </location>
</feature>
<name>S9X0T4_SCHCR</name>
<dbReference type="SUPFAM" id="SSF54928">
    <property type="entry name" value="RNA-binding domain, RBD"/>
    <property type="match status" value="1"/>
</dbReference>
<evidence type="ECO:0000256" key="1">
    <source>
        <dbReference type="ARBA" id="ARBA00004123"/>
    </source>
</evidence>
<dbReference type="InterPro" id="IPR048995">
    <property type="entry name" value="STL11/RBM22-like_N"/>
</dbReference>
<evidence type="ECO:0000256" key="3">
    <source>
        <dbReference type="ARBA" id="ARBA00022728"/>
    </source>
</evidence>
<dbReference type="InterPro" id="IPR000504">
    <property type="entry name" value="RRM_dom"/>
</dbReference>
<feature type="compositionally biased region" description="Polar residues" evidence="8">
    <location>
        <begin position="319"/>
        <end position="335"/>
    </location>
</feature>
<accession>S9X0T4</accession>
<feature type="compositionally biased region" description="Low complexity" evidence="8">
    <location>
        <begin position="341"/>
        <end position="356"/>
    </location>
</feature>
<evidence type="ECO:0000256" key="7">
    <source>
        <dbReference type="PROSITE-ProRule" id="PRU00176"/>
    </source>
</evidence>
<dbReference type="GO" id="GO:0006397">
    <property type="term" value="P:mRNA processing"/>
    <property type="evidence" value="ECO:0007669"/>
    <property type="project" value="UniProtKB-KW"/>
</dbReference>
<keyword evidence="3" id="KW-0747">Spliceosome</keyword>
<dbReference type="OrthoDB" id="10259600at2759"/>
<evidence type="ECO:0000259" key="9">
    <source>
        <dbReference type="PROSITE" id="PS50102"/>
    </source>
</evidence>
<dbReference type="GO" id="GO:0036002">
    <property type="term" value="F:pre-mRNA binding"/>
    <property type="evidence" value="ECO:0007669"/>
    <property type="project" value="TreeGrafter"/>
</dbReference>
<evidence type="ECO:0000313" key="10">
    <source>
        <dbReference type="EMBL" id="EPY50592.1"/>
    </source>
</evidence>
<dbReference type="eggNOG" id="KOG0153">
    <property type="taxonomic scope" value="Eukaryota"/>
</dbReference>
<sequence length="356" mass="39790">MSLVPKGDVNKIEWEDVEFPSICERCLGDNSYVRMTREPLGQECKICSRPCTVFRWSTTRERKRGKTQICVGCARLKNCCQACMLDLQFGLPIALRDAALKMVDNGPTNDINREFFAQNQQRLLKNEETPYDSQESNAAARNLVRKTERREPYQKPARKKIDEQESKQLLKDAKASDTSKSSEKSLFPIKKVANGRVLLSVDMEPPKDKKIASLFIIGVEDELPDYKIRRHFEQFGPLKSVVCSHRAKCAFVNFKSRLSAEIAAASCANGDLSIDGFRLKAQWGKPRSLGGAEQETRNAKLSDLVMHGKNATLEKPSDGDQSINKADNTGSSSAPTPAVAQPISPSQPQYSSQYPR</sequence>
<dbReference type="GO" id="GO:0017070">
    <property type="term" value="F:U6 snRNA binding"/>
    <property type="evidence" value="ECO:0007669"/>
    <property type="project" value="TreeGrafter"/>
</dbReference>
<organism evidence="10 11">
    <name type="scientific">Schizosaccharomyces cryophilus (strain OY26 / ATCC MYA-4695 / CBS 11777 / NBRC 106824 / NRRL Y48691)</name>
    <name type="common">Fission yeast</name>
    <dbReference type="NCBI Taxonomy" id="653667"/>
    <lineage>
        <taxon>Eukaryota</taxon>
        <taxon>Fungi</taxon>
        <taxon>Dikarya</taxon>
        <taxon>Ascomycota</taxon>
        <taxon>Taphrinomycotina</taxon>
        <taxon>Schizosaccharomycetes</taxon>
        <taxon>Schizosaccharomycetales</taxon>
        <taxon>Schizosaccharomycetaceae</taxon>
        <taxon>Schizosaccharomyces</taxon>
    </lineage>
</organism>
<dbReference type="GO" id="GO:0071007">
    <property type="term" value="C:U2-type catalytic step 2 spliceosome"/>
    <property type="evidence" value="ECO:0007669"/>
    <property type="project" value="TreeGrafter"/>
</dbReference>
<dbReference type="FunFam" id="3.30.70.330:FF:000396">
    <property type="entry name" value="Putative Pre-mRNA-splicing factor slt11"/>
    <property type="match status" value="1"/>
</dbReference>
<dbReference type="GeneID" id="25035196"/>
<dbReference type="CDD" id="cd12265">
    <property type="entry name" value="RRM_SLT11"/>
    <property type="match status" value="1"/>
</dbReference>
<dbReference type="RefSeq" id="XP_013024496.1">
    <property type="nucleotide sequence ID" value="XM_013169042.1"/>
</dbReference>
<keyword evidence="5" id="KW-0508">mRNA splicing</keyword>
<dbReference type="HOGENOM" id="CLU_027112_0_0_1"/>
<keyword evidence="6" id="KW-0539">Nucleus</keyword>
<dbReference type="Gene3D" id="3.30.70.330">
    <property type="match status" value="1"/>
</dbReference>
<dbReference type="InterPro" id="IPR039171">
    <property type="entry name" value="Cwc2/Slt11"/>
</dbReference>
<keyword evidence="2" id="KW-0507">mRNA processing</keyword>
<dbReference type="Proteomes" id="UP000015464">
    <property type="component" value="Unassembled WGS sequence"/>
</dbReference>
<keyword evidence="11" id="KW-1185">Reference proteome</keyword>
<dbReference type="AlphaFoldDB" id="S9X0T4"/>
<dbReference type="GO" id="GO:0008380">
    <property type="term" value="P:RNA splicing"/>
    <property type="evidence" value="ECO:0007669"/>
    <property type="project" value="UniProtKB-KW"/>
</dbReference>
<dbReference type="InterPro" id="IPR035979">
    <property type="entry name" value="RBD_domain_sf"/>
</dbReference>
<dbReference type="Pfam" id="PF00076">
    <property type="entry name" value="RRM_1"/>
    <property type="match status" value="1"/>
</dbReference>
<proteinExistence type="predicted"/>
<dbReference type="InterPro" id="IPR012677">
    <property type="entry name" value="Nucleotide-bd_a/b_plait_sf"/>
</dbReference>
<protein>
    <submittedName>
        <fullName evidence="10">RNA-binding protein Cwf5</fullName>
    </submittedName>
</protein>
<dbReference type="GO" id="GO:0071006">
    <property type="term" value="C:U2-type catalytic step 1 spliceosome"/>
    <property type="evidence" value="ECO:0007669"/>
    <property type="project" value="TreeGrafter"/>
</dbReference>
<dbReference type="PROSITE" id="PS50102">
    <property type="entry name" value="RRM"/>
    <property type="match status" value="1"/>
</dbReference>
<dbReference type="PANTHER" id="PTHR14089">
    <property type="entry name" value="PRE-MRNA-SPLICING FACTOR RBM22"/>
    <property type="match status" value="1"/>
</dbReference>
<evidence type="ECO:0000256" key="6">
    <source>
        <dbReference type="ARBA" id="ARBA00023242"/>
    </source>
</evidence>
<dbReference type="EMBL" id="KE546992">
    <property type="protein sequence ID" value="EPY50592.1"/>
    <property type="molecule type" value="Genomic_DNA"/>
</dbReference>
<feature type="region of interest" description="Disordered" evidence="8">
    <location>
        <begin position="127"/>
        <end position="182"/>
    </location>
</feature>
<reference evidence="10 11" key="1">
    <citation type="journal article" date="2011" name="Science">
        <title>Comparative functional genomics of the fission yeasts.</title>
        <authorList>
            <person name="Rhind N."/>
            <person name="Chen Z."/>
            <person name="Yassour M."/>
            <person name="Thompson D.A."/>
            <person name="Haas B.J."/>
            <person name="Habib N."/>
            <person name="Wapinski I."/>
            <person name="Roy S."/>
            <person name="Lin M.F."/>
            <person name="Heiman D.I."/>
            <person name="Young S.K."/>
            <person name="Furuya K."/>
            <person name="Guo Y."/>
            <person name="Pidoux A."/>
            <person name="Chen H.M."/>
            <person name="Robbertse B."/>
            <person name="Goldberg J.M."/>
            <person name="Aoki K."/>
            <person name="Bayne E.H."/>
            <person name="Berlin A.M."/>
            <person name="Desjardins C.A."/>
            <person name="Dobbs E."/>
            <person name="Dukaj L."/>
            <person name="Fan L."/>
            <person name="FitzGerald M.G."/>
            <person name="French C."/>
            <person name="Gujja S."/>
            <person name="Hansen K."/>
            <person name="Keifenheim D."/>
            <person name="Levin J.Z."/>
            <person name="Mosher R.A."/>
            <person name="Mueller C.A."/>
            <person name="Pfiffner J."/>
            <person name="Priest M."/>
            <person name="Russ C."/>
            <person name="Smialowska A."/>
            <person name="Swoboda P."/>
            <person name="Sykes S.M."/>
            <person name="Vaughn M."/>
            <person name="Vengrova S."/>
            <person name="Yoder R."/>
            <person name="Zeng Q."/>
            <person name="Allshire R."/>
            <person name="Baulcombe D."/>
            <person name="Birren B.W."/>
            <person name="Brown W."/>
            <person name="Ekwall K."/>
            <person name="Kellis M."/>
            <person name="Leatherwood J."/>
            <person name="Levin H."/>
            <person name="Margalit H."/>
            <person name="Martienssen R."/>
            <person name="Nieduszynski C.A."/>
            <person name="Spatafora J.W."/>
            <person name="Friedman N."/>
            <person name="Dalgaard J.Z."/>
            <person name="Baumann P."/>
            <person name="Niki H."/>
            <person name="Regev A."/>
            <person name="Nusbaum C."/>
        </authorList>
    </citation>
    <scope>NUCLEOTIDE SEQUENCE [LARGE SCALE GENOMIC DNA]</scope>
    <source>
        <strain evidence="11">OY26 / ATCC MYA-4695 / CBS 11777 / NBRC 106824 / NRRL Y48691</strain>
    </source>
</reference>
<dbReference type="GO" id="GO:0071014">
    <property type="term" value="C:post-mRNA release spliceosomal complex"/>
    <property type="evidence" value="ECO:0007669"/>
    <property type="project" value="EnsemblFungi"/>
</dbReference>
<comment type="subcellular location">
    <subcellularLocation>
        <location evidence="1">Nucleus</location>
    </subcellularLocation>
</comment>
<dbReference type="GO" id="GO:0000974">
    <property type="term" value="C:Prp19 complex"/>
    <property type="evidence" value="ECO:0007669"/>
    <property type="project" value="EnsemblFungi"/>
</dbReference>
<dbReference type="PANTHER" id="PTHR14089:SF6">
    <property type="entry name" value="PRE-MRNA-SPLICING FACTOR RBM22"/>
    <property type="match status" value="1"/>
</dbReference>